<evidence type="ECO:0000256" key="5">
    <source>
        <dbReference type="ARBA" id="ARBA00023242"/>
    </source>
</evidence>
<dbReference type="VEuPathDB" id="FungiDB:CPUR_03264"/>
<dbReference type="STRING" id="1111077.M1WE54"/>
<dbReference type="EMBL" id="CAGA01000190">
    <property type="protein sequence ID" value="CCE35276.1"/>
    <property type="molecule type" value="Genomic_DNA"/>
</dbReference>
<dbReference type="HOGENOM" id="CLU_973197_0_0_1"/>
<dbReference type="PANTHER" id="PTHR46481:SF10">
    <property type="entry name" value="ZINC FINGER BED DOMAIN-CONTAINING PROTEIN 39"/>
    <property type="match status" value="1"/>
</dbReference>
<dbReference type="Proteomes" id="UP000016801">
    <property type="component" value="Unassembled WGS sequence"/>
</dbReference>
<dbReference type="SUPFAM" id="SSF53098">
    <property type="entry name" value="Ribonuclease H-like"/>
    <property type="match status" value="1"/>
</dbReference>
<accession>M1WE54</accession>
<organism evidence="7 8">
    <name type="scientific">Claviceps purpurea (strain 20.1)</name>
    <name type="common">Ergot fungus</name>
    <name type="synonym">Sphacelia segetum</name>
    <dbReference type="NCBI Taxonomy" id="1111077"/>
    <lineage>
        <taxon>Eukaryota</taxon>
        <taxon>Fungi</taxon>
        <taxon>Dikarya</taxon>
        <taxon>Ascomycota</taxon>
        <taxon>Pezizomycotina</taxon>
        <taxon>Sordariomycetes</taxon>
        <taxon>Hypocreomycetidae</taxon>
        <taxon>Hypocreales</taxon>
        <taxon>Clavicipitaceae</taxon>
        <taxon>Claviceps</taxon>
    </lineage>
</organism>
<proteinExistence type="predicted"/>
<dbReference type="GO" id="GO:0005634">
    <property type="term" value="C:nucleus"/>
    <property type="evidence" value="ECO:0007669"/>
    <property type="project" value="UniProtKB-SubCell"/>
</dbReference>
<feature type="compositionally biased region" description="Basic and acidic residues" evidence="6">
    <location>
        <begin position="8"/>
        <end position="30"/>
    </location>
</feature>
<evidence type="ECO:0000256" key="1">
    <source>
        <dbReference type="ARBA" id="ARBA00004123"/>
    </source>
</evidence>
<feature type="region of interest" description="Disordered" evidence="6">
    <location>
        <begin position="1"/>
        <end position="30"/>
    </location>
</feature>
<dbReference type="AlphaFoldDB" id="M1WE54"/>
<keyword evidence="3" id="KW-0863">Zinc-finger</keyword>
<dbReference type="PANTHER" id="PTHR46481">
    <property type="entry name" value="ZINC FINGER BED DOMAIN-CONTAINING PROTEIN 4"/>
    <property type="match status" value="1"/>
</dbReference>
<dbReference type="InterPro" id="IPR052035">
    <property type="entry name" value="ZnF_BED_domain_contain"/>
</dbReference>
<gene>
    <name evidence="7" type="ORF">CPUR_03264</name>
</gene>
<evidence type="ECO:0000313" key="8">
    <source>
        <dbReference type="Proteomes" id="UP000016801"/>
    </source>
</evidence>
<name>M1WE54_CLAP2</name>
<evidence type="ECO:0000256" key="2">
    <source>
        <dbReference type="ARBA" id="ARBA00022723"/>
    </source>
</evidence>
<protein>
    <submittedName>
        <fullName evidence="7">Uncharacterized protein</fullName>
    </submittedName>
</protein>
<evidence type="ECO:0000313" key="7">
    <source>
        <dbReference type="EMBL" id="CCE35276.1"/>
    </source>
</evidence>
<keyword evidence="2" id="KW-0479">Metal-binding</keyword>
<keyword evidence="8" id="KW-1185">Reference proteome</keyword>
<keyword evidence="5" id="KW-0539">Nucleus</keyword>
<sequence length="286" mass="32851">MMRPLGKRALDEPDLRSVPDKKQKTDGVQKESVARIESIGRPTFQRRLVQWATNANPAVDIFEHSELRDVVHLLDSSVKEGSVTLDALRNTILEEVNSFKARVIEALEWSPSRVHISFEGWTSDDRQTFFSVNASFLDAETFQLQKVMLGIPDLTTFGTGEDFSGAVANVLKKYKLMSEYKNKVGYFVLNDAPDNDRIIEGLGRALQWKNRSQRRVRCLGHVLHLVHHVAQTTLFADKREGFDGLDPYDFHEWAKRGPQELALWANYTIFWLGSSYQIKRHKSYRI</sequence>
<comment type="caution">
    <text evidence="7">The sequence shown here is derived from an EMBL/GenBank/DDBJ whole genome shotgun (WGS) entry which is preliminary data.</text>
</comment>
<evidence type="ECO:0000256" key="6">
    <source>
        <dbReference type="SAM" id="MobiDB-lite"/>
    </source>
</evidence>
<dbReference type="OrthoDB" id="4990286at2759"/>
<keyword evidence="4" id="KW-0862">Zinc</keyword>
<dbReference type="InterPro" id="IPR012337">
    <property type="entry name" value="RNaseH-like_sf"/>
</dbReference>
<dbReference type="GO" id="GO:0008270">
    <property type="term" value="F:zinc ion binding"/>
    <property type="evidence" value="ECO:0007669"/>
    <property type="project" value="UniProtKB-KW"/>
</dbReference>
<comment type="subcellular location">
    <subcellularLocation>
        <location evidence="1">Nucleus</location>
    </subcellularLocation>
</comment>
<evidence type="ECO:0000256" key="4">
    <source>
        <dbReference type="ARBA" id="ARBA00022833"/>
    </source>
</evidence>
<reference evidence="7 8" key="1">
    <citation type="journal article" date="2013" name="PLoS Genet.">
        <title>Plant-symbiotic fungi as chemical engineers: Multi-genome analysis of the Clavicipitaceae reveals dynamics of alkaloid loci.</title>
        <authorList>
            <person name="Schardl C.L."/>
            <person name="Young C.A."/>
            <person name="Hesse U."/>
            <person name="Amyotte S.G."/>
            <person name="Andreeva K."/>
            <person name="Calie P.J."/>
            <person name="Fleetwood D.J."/>
            <person name="Haws D.C."/>
            <person name="Moore N."/>
            <person name="Oeser B."/>
            <person name="Panaccione D.G."/>
            <person name="Schweri K.K."/>
            <person name="Voisey C.R."/>
            <person name="Farman M.L."/>
            <person name="Jaromczyk J.W."/>
            <person name="Roe B.A."/>
            <person name="O'Sullivan D.M."/>
            <person name="Scott B."/>
            <person name="Tudzynski P."/>
            <person name="An Z."/>
            <person name="Arnaoudova E.G."/>
            <person name="Bullock C.T."/>
            <person name="Charlton N.D."/>
            <person name="Chen L."/>
            <person name="Cox M."/>
            <person name="Dinkins R.D."/>
            <person name="Florea S."/>
            <person name="Glenn A.E."/>
            <person name="Gordon A."/>
            <person name="Gueldener U."/>
            <person name="Harris D.R."/>
            <person name="Hollin W."/>
            <person name="Jaromczyk J."/>
            <person name="Johnson R.D."/>
            <person name="Khan A.K."/>
            <person name="Leistner E."/>
            <person name="Leuchtmann A."/>
            <person name="Li C."/>
            <person name="Liu J."/>
            <person name="Liu J."/>
            <person name="Liu M."/>
            <person name="Mace W."/>
            <person name="Machado C."/>
            <person name="Nagabhyru P."/>
            <person name="Pan J."/>
            <person name="Schmid J."/>
            <person name="Sugawara K."/>
            <person name="Steiner U."/>
            <person name="Takach J.E."/>
            <person name="Tanaka E."/>
            <person name="Webb J.S."/>
            <person name="Wilson E.V."/>
            <person name="Wiseman J.L."/>
            <person name="Yoshida R."/>
            <person name="Zeng Z."/>
        </authorList>
    </citation>
    <scope>NUCLEOTIDE SEQUENCE [LARGE SCALE GENOMIC DNA]</scope>
    <source>
        <strain evidence="7 8">20.1</strain>
    </source>
</reference>
<evidence type="ECO:0000256" key="3">
    <source>
        <dbReference type="ARBA" id="ARBA00022771"/>
    </source>
</evidence>